<proteinExistence type="predicted"/>
<reference evidence="2 3" key="1">
    <citation type="journal article" date="2015" name="Genome Biol. Evol.">
        <title>Comparative Genomics of a Bacterivorous Green Alga Reveals Evolutionary Causalities and Consequences of Phago-Mixotrophic Mode of Nutrition.</title>
        <authorList>
            <person name="Burns J.A."/>
            <person name="Paasch A."/>
            <person name="Narechania A."/>
            <person name="Kim E."/>
        </authorList>
    </citation>
    <scope>NUCLEOTIDE SEQUENCE [LARGE SCALE GENOMIC DNA]</scope>
    <source>
        <strain evidence="2 3">PLY_AMNH</strain>
    </source>
</reference>
<dbReference type="Proteomes" id="UP001190700">
    <property type="component" value="Unassembled WGS sequence"/>
</dbReference>
<gene>
    <name evidence="2" type="ORF">CYMTET_48694</name>
</gene>
<keyword evidence="3" id="KW-1185">Reference proteome</keyword>
<evidence type="ECO:0000313" key="3">
    <source>
        <dbReference type="Proteomes" id="UP001190700"/>
    </source>
</evidence>
<evidence type="ECO:0000256" key="1">
    <source>
        <dbReference type="SAM" id="MobiDB-lite"/>
    </source>
</evidence>
<accession>A0AAE0EUW0</accession>
<organism evidence="2 3">
    <name type="scientific">Cymbomonas tetramitiformis</name>
    <dbReference type="NCBI Taxonomy" id="36881"/>
    <lineage>
        <taxon>Eukaryota</taxon>
        <taxon>Viridiplantae</taxon>
        <taxon>Chlorophyta</taxon>
        <taxon>Pyramimonadophyceae</taxon>
        <taxon>Pyramimonadales</taxon>
        <taxon>Pyramimonadaceae</taxon>
        <taxon>Cymbomonas</taxon>
    </lineage>
</organism>
<protein>
    <submittedName>
        <fullName evidence="2">Uncharacterized protein</fullName>
    </submittedName>
</protein>
<name>A0AAE0EUW0_9CHLO</name>
<dbReference type="AlphaFoldDB" id="A0AAE0EUW0"/>
<sequence length="141" mass="15135">MGTKEEDRPKFVQDVVLLCENVRRQHDASIRQKLRSVAGASMTAPQKEVLSCGPGSPTMSSATGHRPDSLAVTCWQTAHWQALFLILGTLVRCTQPQLLRARSGGHLGNAGGIEVRLHGDRASPEQIRPRAQVSGAGSVGM</sequence>
<feature type="region of interest" description="Disordered" evidence="1">
    <location>
        <begin position="117"/>
        <end position="141"/>
    </location>
</feature>
<comment type="caution">
    <text evidence="2">The sequence shown here is derived from an EMBL/GenBank/DDBJ whole genome shotgun (WGS) entry which is preliminary data.</text>
</comment>
<evidence type="ECO:0000313" key="2">
    <source>
        <dbReference type="EMBL" id="KAK3241551.1"/>
    </source>
</evidence>
<dbReference type="EMBL" id="LGRX02033369">
    <property type="protein sequence ID" value="KAK3241551.1"/>
    <property type="molecule type" value="Genomic_DNA"/>
</dbReference>